<dbReference type="EMBL" id="BAABRI010000025">
    <property type="protein sequence ID" value="GAA5484413.1"/>
    <property type="molecule type" value="Genomic_DNA"/>
</dbReference>
<keyword evidence="5" id="KW-1185">Reference proteome</keyword>
<name>A0ABP9UX20_9BACT</name>
<dbReference type="SUPFAM" id="SSF52540">
    <property type="entry name" value="P-loop containing nucleoside triphosphate hydrolases"/>
    <property type="match status" value="1"/>
</dbReference>
<dbReference type="PANTHER" id="PTHR43158">
    <property type="entry name" value="SKFA PEPTIDE EXPORT ATP-BINDING PROTEIN SKFE"/>
    <property type="match status" value="1"/>
</dbReference>
<dbReference type="PANTHER" id="PTHR43158:SF2">
    <property type="entry name" value="SKFA PEPTIDE EXPORT ATP-BINDING PROTEIN SKFE"/>
    <property type="match status" value="1"/>
</dbReference>
<evidence type="ECO:0000259" key="3">
    <source>
        <dbReference type="PROSITE" id="PS50893"/>
    </source>
</evidence>
<dbReference type="Pfam" id="PF00005">
    <property type="entry name" value="ABC_tran"/>
    <property type="match status" value="1"/>
</dbReference>
<evidence type="ECO:0000313" key="5">
    <source>
        <dbReference type="Proteomes" id="UP001476282"/>
    </source>
</evidence>
<gene>
    <name evidence="4" type="primary">ytrB</name>
    <name evidence="4" type="ORF">Hsar01_03657</name>
</gene>
<keyword evidence="2 4" id="KW-0067">ATP-binding</keyword>
<dbReference type="Gene3D" id="3.40.50.300">
    <property type="entry name" value="P-loop containing nucleotide triphosphate hydrolases"/>
    <property type="match status" value="1"/>
</dbReference>
<accession>A0ABP9UX20</accession>
<feature type="domain" description="ABC transporter" evidence="3">
    <location>
        <begin position="8"/>
        <end position="215"/>
    </location>
</feature>
<dbReference type="GO" id="GO:0005524">
    <property type="term" value="F:ATP binding"/>
    <property type="evidence" value="ECO:0007669"/>
    <property type="project" value="UniProtKB-KW"/>
</dbReference>
<dbReference type="PROSITE" id="PS50893">
    <property type="entry name" value="ABC_TRANSPORTER_2"/>
    <property type="match status" value="1"/>
</dbReference>
<evidence type="ECO:0000256" key="2">
    <source>
        <dbReference type="ARBA" id="ARBA00022840"/>
    </source>
</evidence>
<dbReference type="Proteomes" id="UP001476282">
    <property type="component" value="Unassembled WGS sequence"/>
</dbReference>
<dbReference type="InterPro" id="IPR027417">
    <property type="entry name" value="P-loop_NTPase"/>
</dbReference>
<organism evidence="4 5">
    <name type="scientific">Haloferula sargassicola</name>
    <dbReference type="NCBI Taxonomy" id="490096"/>
    <lineage>
        <taxon>Bacteria</taxon>
        <taxon>Pseudomonadati</taxon>
        <taxon>Verrucomicrobiota</taxon>
        <taxon>Verrucomicrobiia</taxon>
        <taxon>Verrucomicrobiales</taxon>
        <taxon>Verrucomicrobiaceae</taxon>
        <taxon>Haloferula</taxon>
    </lineage>
</organism>
<comment type="caution">
    <text evidence="4">The sequence shown here is derived from an EMBL/GenBank/DDBJ whole genome shotgun (WGS) entry which is preliminary data.</text>
</comment>
<sequence>MATTPPKLSLSHGLTIGYRSPLARSESAIELGKGTHFLLARNGRGKTTLLRTVARSLHPLDGQVLSEGTMQYLPENLSFDNELSARSIFHSMIPKARRQAALDLAQTIELDLDKNYGQLSTGNRRKVSLIVAEFSIDPEKPHILLLDEPFSGLDAYAREQFERIWAESDQNTLRLVSCHPDYDSMPMPSAILIENGHLTHTEGNMQTWRSLKSRLN</sequence>
<keyword evidence="1" id="KW-0547">Nucleotide-binding</keyword>
<dbReference type="RefSeq" id="WP_353568510.1">
    <property type="nucleotide sequence ID" value="NZ_BAABRI010000025.1"/>
</dbReference>
<dbReference type="InterPro" id="IPR003439">
    <property type="entry name" value="ABC_transporter-like_ATP-bd"/>
</dbReference>
<evidence type="ECO:0000313" key="4">
    <source>
        <dbReference type="EMBL" id="GAA5484413.1"/>
    </source>
</evidence>
<proteinExistence type="predicted"/>
<reference evidence="4 5" key="1">
    <citation type="submission" date="2024-02" db="EMBL/GenBank/DDBJ databases">
        <title>Haloferula sargassicola NBRC 104335.</title>
        <authorList>
            <person name="Ichikawa N."/>
            <person name="Katano-Makiyama Y."/>
            <person name="Hidaka K."/>
        </authorList>
    </citation>
    <scope>NUCLEOTIDE SEQUENCE [LARGE SCALE GENOMIC DNA]</scope>
    <source>
        <strain evidence="4 5">NBRC 104335</strain>
    </source>
</reference>
<evidence type="ECO:0000256" key="1">
    <source>
        <dbReference type="ARBA" id="ARBA00022741"/>
    </source>
</evidence>
<protein>
    <submittedName>
        <fullName evidence="4">ABC transporter ATP-binding protein YtrB</fullName>
    </submittedName>
</protein>